<dbReference type="EMBL" id="JBHTON010000035">
    <property type="protein sequence ID" value="MFD1485707.1"/>
    <property type="molecule type" value="Genomic_DNA"/>
</dbReference>
<keyword evidence="4 5" id="KW-0413">Isomerase</keyword>
<evidence type="ECO:0000256" key="5">
    <source>
        <dbReference type="HAMAP-Rule" id="MF_01080"/>
    </source>
</evidence>
<evidence type="ECO:0000256" key="3">
    <source>
        <dbReference type="ARBA" id="ARBA00022694"/>
    </source>
</evidence>
<comment type="similarity">
    <text evidence="2 5">Belongs to the pseudouridine synthase TruB family. Type 1 subfamily.</text>
</comment>
<dbReference type="InterPro" id="IPR020103">
    <property type="entry name" value="PsdUridine_synth_cat_dom_sf"/>
</dbReference>
<dbReference type="Gene3D" id="3.30.2350.10">
    <property type="entry name" value="Pseudouridine synthase"/>
    <property type="match status" value="1"/>
</dbReference>
<comment type="caution">
    <text evidence="7">The sequence shown here is derived from an EMBL/GenBank/DDBJ whole genome shotgun (WGS) entry which is preliminary data.</text>
</comment>
<dbReference type="SUPFAM" id="SSF55120">
    <property type="entry name" value="Pseudouridine synthase"/>
    <property type="match status" value="1"/>
</dbReference>
<dbReference type="PANTHER" id="PTHR13767:SF2">
    <property type="entry name" value="PSEUDOURIDYLATE SYNTHASE TRUB1"/>
    <property type="match status" value="1"/>
</dbReference>
<evidence type="ECO:0000256" key="2">
    <source>
        <dbReference type="ARBA" id="ARBA00005642"/>
    </source>
</evidence>
<evidence type="ECO:0000256" key="1">
    <source>
        <dbReference type="ARBA" id="ARBA00000385"/>
    </source>
</evidence>
<dbReference type="InterPro" id="IPR014780">
    <property type="entry name" value="tRNA_psdUridine_synth_TruB"/>
</dbReference>
<dbReference type="CDD" id="cd02573">
    <property type="entry name" value="PseudoU_synth_EcTruB"/>
    <property type="match status" value="1"/>
</dbReference>
<comment type="catalytic activity">
    <reaction evidence="1 5">
        <text>uridine(55) in tRNA = pseudouridine(55) in tRNA</text>
        <dbReference type="Rhea" id="RHEA:42532"/>
        <dbReference type="Rhea" id="RHEA-COMP:10101"/>
        <dbReference type="Rhea" id="RHEA-COMP:10102"/>
        <dbReference type="ChEBI" id="CHEBI:65314"/>
        <dbReference type="ChEBI" id="CHEBI:65315"/>
        <dbReference type="EC" id="5.4.99.25"/>
    </reaction>
</comment>
<dbReference type="RefSeq" id="WP_125749188.1">
    <property type="nucleotide sequence ID" value="NZ_JBHTON010000035.1"/>
</dbReference>
<dbReference type="GO" id="GO:0160148">
    <property type="term" value="F:tRNA pseudouridine(55) synthase activity"/>
    <property type="evidence" value="ECO:0007669"/>
    <property type="project" value="UniProtKB-EC"/>
</dbReference>
<evidence type="ECO:0000313" key="8">
    <source>
        <dbReference type="Proteomes" id="UP001597252"/>
    </source>
</evidence>
<keyword evidence="3 5" id="KW-0819">tRNA processing</keyword>
<dbReference type="InterPro" id="IPR002501">
    <property type="entry name" value="PsdUridine_synth_N"/>
</dbReference>
<protein>
    <recommendedName>
        <fullName evidence="5">tRNA pseudouridine synthase B</fullName>
        <ecNumber evidence="5">5.4.99.25</ecNumber>
    </recommendedName>
    <alternativeName>
        <fullName evidence="5">tRNA pseudouridine(55) synthase</fullName>
        <shortName evidence="5">Psi55 synthase</shortName>
    </alternativeName>
    <alternativeName>
        <fullName evidence="5">tRNA pseudouridylate synthase</fullName>
    </alternativeName>
    <alternativeName>
        <fullName evidence="5">tRNA-uridine isomerase</fullName>
    </alternativeName>
</protein>
<accession>A0ABW4E761</accession>
<organism evidence="7 8">
    <name type="scientific">Lacticaseibacillus baoqingensis</name>
    <dbReference type="NCBI Taxonomy" id="2486013"/>
    <lineage>
        <taxon>Bacteria</taxon>
        <taxon>Bacillati</taxon>
        <taxon>Bacillota</taxon>
        <taxon>Bacilli</taxon>
        <taxon>Lactobacillales</taxon>
        <taxon>Lactobacillaceae</taxon>
        <taxon>Lacticaseibacillus</taxon>
    </lineage>
</organism>
<evidence type="ECO:0000256" key="4">
    <source>
        <dbReference type="ARBA" id="ARBA00023235"/>
    </source>
</evidence>
<gene>
    <name evidence="5 7" type="primary">truB</name>
    <name evidence="7" type="ORF">ACFQ5J_10740</name>
</gene>
<sequence length="306" mass="33107">MDGILPVYKPAGVTSHDVVAQLRRLLHMKKIGHSGTLDPSVDGVLPIALGAATKAVPELMAAGKTYTGAVTFGFATETEDLDGATIARQTLTAGFSDAQIDAAMAQLTGTITQIPPMYSAVKVNGRKLYEYARAGETVERPKRQVTVYRFARTKPAVFDAVKGKQHINFIAEVSKGTYIRTLAVAVGRQLQVPAVMSQLTRIASGGFTLDQTLDLRPLTPETAPAAVAAQLRPIEYAYAQLPLLALTADQYDRLQHGRFLRLDATSPKVGLTYDGLLKAVYRRDDGLYRPDVMYLSNEGSQTHASD</sequence>
<comment type="function">
    <text evidence="5">Responsible for synthesis of pseudouridine from uracil-55 in the psi GC loop of transfer RNAs.</text>
</comment>
<feature type="domain" description="Pseudouridine synthase II N-terminal" evidence="6">
    <location>
        <begin position="23"/>
        <end position="179"/>
    </location>
</feature>
<feature type="active site" description="Nucleophile" evidence="5">
    <location>
        <position position="38"/>
    </location>
</feature>
<evidence type="ECO:0000313" key="7">
    <source>
        <dbReference type="EMBL" id="MFD1485707.1"/>
    </source>
</evidence>
<proteinExistence type="inferred from homology"/>
<dbReference type="HAMAP" id="MF_01080">
    <property type="entry name" value="TruB_bact"/>
    <property type="match status" value="1"/>
</dbReference>
<dbReference type="EC" id="5.4.99.25" evidence="5"/>
<evidence type="ECO:0000259" key="6">
    <source>
        <dbReference type="Pfam" id="PF01509"/>
    </source>
</evidence>
<keyword evidence="8" id="KW-1185">Reference proteome</keyword>
<reference evidence="8" key="1">
    <citation type="journal article" date="2019" name="Int. J. Syst. Evol. Microbiol.">
        <title>The Global Catalogue of Microorganisms (GCM) 10K type strain sequencing project: providing services to taxonomists for standard genome sequencing and annotation.</title>
        <authorList>
            <consortium name="The Broad Institute Genomics Platform"/>
            <consortium name="The Broad Institute Genome Sequencing Center for Infectious Disease"/>
            <person name="Wu L."/>
            <person name="Ma J."/>
        </authorList>
    </citation>
    <scope>NUCLEOTIDE SEQUENCE [LARGE SCALE GENOMIC DNA]</scope>
    <source>
        <strain evidence="8">CCM 8903</strain>
    </source>
</reference>
<dbReference type="Proteomes" id="UP001597252">
    <property type="component" value="Unassembled WGS sequence"/>
</dbReference>
<dbReference type="Pfam" id="PF01509">
    <property type="entry name" value="TruB_N"/>
    <property type="match status" value="1"/>
</dbReference>
<dbReference type="NCBIfam" id="TIGR00431">
    <property type="entry name" value="TruB"/>
    <property type="match status" value="1"/>
</dbReference>
<name>A0ABW4E761_9LACO</name>
<dbReference type="PANTHER" id="PTHR13767">
    <property type="entry name" value="TRNA-PSEUDOURIDINE SYNTHASE"/>
    <property type="match status" value="1"/>
</dbReference>